<reference evidence="2" key="1">
    <citation type="journal article" date="2019" name="Int. J. Syst. Evol. Microbiol.">
        <title>The Global Catalogue of Microorganisms (GCM) 10K type strain sequencing project: providing services to taxonomists for standard genome sequencing and annotation.</title>
        <authorList>
            <consortium name="The Broad Institute Genomics Platform"/>
            <consortium name="The Broad Institute Genome Sequencing Center for Infectious Disease"/>
            <person name="Wu L."/>
            <person name="Ma J."/>
        </authorList>
    </citation>
    <scope>NUCLEOTIDE SEQUENCE [LARGE SCALE GENOMIC DNA]</scope>
    <source>
        <strain evidence="2">JCM 17975</strain>
    </source>
</reference>
<dbReference type="Proteomes" id="UP001500843">
    <property type="component" value="Unassembled WGS sequence"/>
</dbReference>
<organism evidence="1 2">
    <name type="scientific">Promicromonospora umidemergens</name>
    <dbReference type="NCBI Taxonomy" id="629679"/>
    <lineage>
        <taxon>Bacteria</taxon>
        <taxon>Bacillati</taxon>
        <taxon>Actinomycetota</taxon>
        <taxon>Actinomycetes</taxon>
        <taxon>Micrococcales</taxon>
        <taxon>Promicromonosporaceae</taxon>
        <taxon>Promicromonospora</taxon>
    </lineage>
</organism>
<evidence type="ECO:0000313" key="2">
    <source>
        <dbReference type="Proteomes" id="UP001500843"/>
    </source>
</evidence>
<evidence type="ECO:0008006" key="3">
    <source>
        <dbReference type="Google" id="ProtNLM"/>
    </source>
</evidence>
<gene>
    <name evidence="1" type="ORF">GCM10023198_04470</name>
</gene>
<sequence length="169" mass="19307">MTEAGNLVPSGTAFDWADAERQIEAPIPVDYQKLIDAGGDGVWFDYIRLYAPDARYQDQNLLKAPGVFNELQAFWEDGDTEPPEGWDDDDRLVVWAGTGNGERIYWRQSPSENAEQFPVYVADADGDRWERFDMSATDFLVGILTGEVRSAFFSQTFLRTDRVFRRYDA</sequence>
<dbReference type="InterPro" id="IPR037883">
    <property type="entry name" value="Knr4/Smi1-like_sf"/>
</dbReference>
<dbReference type="EMBL" id="BAABHM010000003">
    <property type="protein sequence ID" value="GAA4689095.1"/>
    <property type="molecule type" value="Genomic_DNA"/>
</dbReference>
<accession>A0ABP8WHM7</accession>
<dbReference type="SUPFAM" id="SSF160631">
    <property type="entry name" value="SMI1/KNR4-like"/>
    <property type="match status" value="1"/>
</dbReference>
<comment type="caution">
    <text evidence="1">The sequence shown here is derived from an EMBL/GenBank/DDBJ whole genome shotgun (WGS) entry which is preliminary data.</text>
</comment>
<dbReference type="RefSeq" id="WP_253871479.1">
    <property type="nucleotide sequence ID" value="NZ_BAABHM010000003.1"/>
</dbReference>
<keyword evidence="2" id="KW-1185">Reference proteome</keyword>
<evidence type="ECO:0000313" key="1">
    <source>
        <dbReference type="EMBL" id="GAA4689095.1"/>
    </source>
</evidence>
<proteinExistence type="predicted"/>
<name>A0ABP8WHM7_9MICO</name>
<protein>
    <recommendedName>
        <fullName evidence="3">SUKH superfamily protein</fullName>
    </recommendedName>
</protein>